<name>A0ACC3SQ40_9PEZI</name>
<organism evidence="1 2">
    <name type="scientific">Zalaria obscura</name>
    <dbReference type="NCBI Taxonomy" id="2024903"/>
    <lineage>
        <taxon>Eukaryota</taxon>
        <taxon>Fungi</taxon>
        <taxon>Dikarya</taxon>
        <taxon>Ascomycota</taxon>
        <taxon>Pezizomycotina</taxon>
        <taxon>Dothideomycetes</taxon>
        <taxon>Dothideomycetidae</taxon>
        <taxon>Dothideales</taxon>
        <taxon>Zalariaceae</taxon>
        <taxon>Zalaria</taxon>
    </lineage>
</organism>
<proteinExistence type="predicted"/>
<comment type="caution">
    <text evidence="1">The sequence shown here is derived from an EMBL/GenBank/DDBJ whole genome shotgun (WGS) entry which is preliminary data.</text>
</comment>
<dbReference type="Proteomes" id="UP001320706">
    <property type="component" value="Unassembled WGS sequence"/>
</dbReference>
<reference evidence="1" key="1">
    <citation type="submission" date="2024-02" db="EMBL/GenBank/DDBJ databases">
        <title>Metagenome Assembled Genome of Zalaria obscura JY119.</title>
        <authorList>
            <person name="Vighnesh L."/>
            <person name="Jagadeeshwari U."/>
            <person name="Venkata Ramana C."/>
            <person name="Sasikala C."/>
        </authorList>
    </citation>
    <scope>NUCLEOTIDE SEQUENCE</scope>
    <source>
        <strain evidence="1">JY119</strain>
    </source>
</reference>
<gene>
    <name evidence="1" type="primary">RPO41</name>
    <name evidence="1" type="ORF">M8818_000883</name>
</gene>
<keyword evidence="1" id="KW-0804">Transcription</keyword>
<accession>A0ACC3SQ40</accession>
<sequence length="2035" mass="228703">MARFYPLYVRRSDGKIEVLNNRRKPERNEPTSEQLDQKPDKNGVSDYYREVPMEETKHLDWRRKLGGMLARELGFTDQGKDKGYMLVAFPENYRLYEHVKKSDGEGKTVKATKTHAGGGNERQDAYLYGHPMGRKKRFRSPADFYPHLYWLVTDETGDPDNCACKICTPEELDEKEAPALKNEIKNEVKALPGAKRDDTKPDMIRRNPVVEMIRQNSGHGPIRSVSTSSPTPRGSAIPQASPMPQERKLDQSLDLRYNNFMFRQGELVWFWDPKERWKLGIILRRWRGNDPQQTRYYQLQGLSHPFSHPTDVTIASDSKLRPWYSWSVPSFTCLRLNDLPVTYDTADWNGMFARKYGADGDYEVDGSILAAKSIDATYTPLDLIRRVEPQAGVSEMYWNGVYLGAEKVWVGDAIRPRTPSNTDVVIVQSILERTRISAFNNQVLEKSFSLIGAVYAINEIAYTNGQQPIPNIAEQQQLPPRMVEDLRQRNVQTISTRRQAAFYKLVQPSAVFSIQDIKGRWYESTLLLPMLDSQGYQEALQRGGIVDVSLRINSRGDCYRNGKVPMEIADVRVGDRIAACGKALPAGVAIIDGVDAPPLSQSGEPQPDEPAQRQPSQTMANHLPGSSQNAGPQENHGPGFEDFMNLDGMDGDHSTSLGQDYTSGEGGGTRLSGSDERGSFGFHTRDYDQKPLMIPLPVHVEEKHRSYTSGVGGGLQEMVQGLFTCLKVQRYHRAEAIIRRLSAELHPLSGEIAHAHGLYLAGKVDQLLSEPDRAERSRMMNHLQSWFDNEIWNKGVPPDSKILVAMIRAALNSLTGIKRDEAVRHYTEIAEVRGTDTYEGVLYATAYTDDEFTTLGQISSRFYVSPNPKPAIDPRIEVAESADADGAADSSDKLPSSMEDKFAEIVEVNQSGLGLTSLKETLRAFDELANKLKAETPSDSAISDTGLQHALAMQRQLLVEESASEVAAKRWKAEDEQLRRIGINTSMKSKPVGALMWDWYSALLPLLQKEFKETKQIIDRLEKQEHLPYTDERLLYAPYLELMTPESAAVTTIITVMTMFSRVKRVEHGEINVGPAEHKLAQLTAEIGRTMQLESQAQASKREARKSAVSKPSNGKLRGARLKPERRRSLYWATTGIPHEDVEEWPINIRVAIGAMLVSKLIQAANISITRQHPRTKEMVTAMVPAFMHKFTYSKGKRIGCLQAHPELIQRLLREPVGGLLAKRLPMVVEPVPWTGFRKGAYLNYPTDFIRYPSSDPTPKQYAYAAIEKGDMDQVFQALNVLGKVPWHINRDVLRVQIEAWNMGEKIANFPPADPSLPVPPEPETTDASVRRQWLMDVKDVQNLAAGLHSQRCFQNFQLEVARTFSEERLYFPHNIDFRGRAYPLPPYLNHMGADNVRSIVQFADGKELGEAGLRWLKIHLANVFGFDKASLQERADFTMEHIDDVYDSATNPLGGRRWWLQSEDAWQTLAACFELKKALDSPDPTKYVSHLPIHQDGTCNGLQHYAALGGDEVGAAQVNLQPGDRPADVYTAVANAVSAEIDKDAAAGNPVAQMLQGKISRKIVKRPVMTNVYGVTWYGAKEQISGEFHELFPHIKRSDPINQDLMAKYVAHKIFGCLGTMFKGAVSIQKWLGECAERIAMCVTGEQIIELQNMQRRYKMRMPSKEEREKEKEKALKRKGAKTGPKSMFDIEVKELFKSSIIWTTPLRLPVVQPYRVQKGTAVYSTLQSNIHIMEPRPWDPVAKRKQLQGFAPNFIHSLDATHMMLSAIKCDEIGMTFASIHDSFWTHACDVNELSIVLRDAFVSMHSDDIIARLREEFETRYKNGMYLASVSGKTEVGKRIHALQKKLRYDAKISGVKKSKGMSAEVMELLIEKERVDLLNSDDPADQEAGRAMVTPGSIFAAEADESALTDSGDLSGTRLGEVPDSVEESTEQDKDAEDLLDPILGEDHEAIDEEGASVSEVSEDPEEMEAAEAEPTEESVEEEKSENMGKKPKRAQQLKRVQFWLPVTFPAVPAKGSFDVKTLKDSVYFFS</sequence>
<keyword evidence="1" id="KW-0808">Transferase</keyword>
<keyword evidence="2" id="KW-1185">Reference proteome</keyword>
<evidence type="ECO:0000313" key="1">
    <source>
        <dbReference type="EMBL" id="KAK8219152.1"/>
    </source>
</evidence>
<keyword evidence="1" id="KW-0240">DNA-directed RNA polymerase</keyword>
<dbReference type="EC" id="2.7.7.6" evidence="1"/>
<keyword evidence="1" id="KW-0548">Nucleotidyltransferase</keyword>
<evidence type="ECO:0000313" key="2">
    <source>
        <dbReference type="Proteomes" id="UP001320706"/>
    </source>
</evidence>
<dbReference type="EMBL" id="JAMKPW020000004">
    <property type="protein sequence ID" value="KAK8219152.1"/>
    <property type="molecule type" value="Genomic_DNA"/>
</dbReference>
<protein>
    <submittedName>
        <fullName evidence="1">DNA-directed RNA polymerase</fullName>
        <ecNumber evidence="1">2.7.7.6</ecNumber>
    </submittedName>
</protein>